<dbReference type="InterPro" id="IPR025161">
    <property type="entry name" value="IS402-like_dom"/>
</dbReference>
<feature type="domain" description="Insertion element IS402-like" evidence="1">
    <location>
        <begin position="7"/>
        <end position="79"/>
    </location>
</feature>
<sequence length="131" mass="15393">MSTSKLTLGQWSKILDFLKEETNVYVKSERDCKRFIEGVLWMSRSGAPWRMLPAEYGKWYSVYRRFARWSEQGVWEKMHLYFSKEPDMEHLIIDSTTVRAHPCAAGAPHKKGDSSRRLWEEAEAASARRCM</sequence>
<name>A0AA35T0H1_GEOBA</name>
<evidence type="ECO:0000313" key="3">
    <source>
        <dbReference type="Proteomes" id="UP001174909"/>
    </source>
</evidence>
<accession>A0AA35T0H1</accession>
<reference evidence="2" key="1">
    <citation type="submission" date="2023-03" db="EMBL/GenBank/DDBJ databases">
        <authorList>
            <person name="Steffen K."/>
            <person name="Cardenas P."/>
        </authorList>
    </citation>
    <scope>NUCLEOTIDE SEQUENCE</scope>
</reference>
<proteinExistence type="predicted"/>
<protein>
    <submittedName>
        <fullName evidence="2">Uncharacterized protein y4sN</fullName>
    </submittedName>
</protein>
<dbReference type="AlphaFoldDB" id="A0AA35T0H1"/>
<organism evidence="2 3">
    <name type="scientific">Geodia barretti</name>
    <name type="common">Barrett's horny sponge</name>
    <dbReference type="NCBI Taxonomy" id="519541"/>
    <lineage>
        <taxon>Eukaryota</taxon>
        <taxon>Metazoa</taxon>
        <taxon>Porifera</taxon>
        <taxon>Demospongiae</taxon>
        <taxon>Heteroscleromorpha</taxon>
        <taxon>Tetractinellida</taxon>
        <taxon>Astrophorina</taxon>
        <taxon>Geodiidae</taxon>
        <taxon>Geodia</taxon>
    </lineage>
</organism>
<evidence type="ECO:0000313" key="2">
    <source>
        <dbReference type="EMBL" id="CAI8038733.1"/>
    </source>
</evidence>
<dbReference type="Pfam" id="PF13340">
    <property type="entry name" value="DUF4096"/>
    <property type="match status" value="1"/>
</dbReference>
<dbReference type="PANTHER" id="PTHR46637:SF1">
    <property type="entry name" value="BLL5188 PROTEIN"/>
    <property type="match status" value="1"/>
</dbReference>
<keyword evidence="3" id="KW-1185">Reference proteome</keyword>
<evidence type="ECO:0000259" key="1">
    <source>
        <dbReference type="Pfam" id="PF13340"/>
    </source>
</evidence>
<dbReference type="InterPro" id="IPR052909">
    <property type="entry name" value="Transposase_6_like"/>
</dbReference>
<dbReference type="PANTHER" id="PTHR46637">
    <property type="entry name" value="TIS1421-TRANSPOSASE PROTEIN A"/>
    <property type="match status" value="1"/>
</dbReference>
<dbReference type="Proteomes" id="UP001174909">
    <property type="component" value="Unassembled WGS sequence"/>
</dbReference>
<dbReference type="NCBIfam" id="NF033580">
    <property type="entry name" value="transpos_IS5_3"/>
    <property type="match status" value="1"/>
</dbReference>
<gene>
    <name evidence="2" type="ORF">GBAR_LOCUS21586</name>
</gene>
<dbReference type="EMBL" id="CASHTH010003008">
    <property type="protein sequence ID" value="CAI8038733.1"/>
    <property type="molecule type" value="Genomic_DNA"/>
</dbReference>
<comment type="caution">
    <text evidence="2">The sequence shown here is derived from an EMBL/GenBank/DDBJ whole genome shotgun (WGS) entry which is preliminary data.</text>
</comment>